<dbReference type="EMBL" id="BGPR01169859">
    <property type="protein sequence ID" value="GBM26971.1"/>
    <property type="molecule type" value="Genomic_DNA"/>
</dbReference>
<evidence type="ECO:0000313" key="1">
    <source>
        <dbReference type="EMBL" id="GBM26971.1"/>
    </source>
</evidence>
<comment type="caution">
    <text evidence="1">The sequence shown here is derived from an EMBL/GenBank/DDBJ whole genome shotgun (WGS) entry which is preliminary data.</text>
</comment>
<dbReference type="Proteomes" id="UP000499080">
    <property type="component" value="Unassembled WGS sequence"/>
</dbReference>
<gene>
    <name evidence="1" type="ORF">AVEN_42020_1</name>
</gene>
<sequence length="84" mass="9216">MAGLRLAFATSIPLLPIPRHCVTFTKCTSDTGERTRNFESWSVDKDICAVTFLSKCPHDTNVRTFDGGSSLESTLNSALSNLKH</sequence>
<keyword evidence="2" id="KW-1185">Reference proteome</keyword>
<organism evidence="1 2">
    <name type="scientific">Araneus ventricosus</name>
    <name type="common">Orbweaver spider</name>
    <name type="synonym">Epeira ventricosa</name>
    <dbReference type="NCBI Taxonomy" id="182803"/>
    <lineage>
        <taxon>Eukaryota</taxon>
        <taxon>Metazoa</taxon>
        <taxon>Ecdysozoa</taxon>
        <taxon>Arthropoda</taxon>
        <taxon>Chelicerata</taxon>
        <taxon>Arachnida</taxon>
        <taxon>Araneae</taxon>
        <taxon>Araneomorphae</taxon>
        <taxon>Entelegynae</taxon>
        <taxon>Araneoidea</taxon>
        <taxon>Araneidae</taxon>
        <taxon>Araneus</taxon>
    </lineage>
</organism>
<protein>
    <submittedName>
        <fullName evidence="1">Uncharacterized protein</fullName>
    </submittedName>
</protein>
<name>A0A4Y2EDH3_ARAVE</name>
<dbReference type="AlphaFoldDB" id="A0A4Y2EDH3"/>
<accession>A0A4Y2EDH3</accession>
<evidence type="ECO:0000313" key="2">
    <source>
        <dbReference type="Proteomes" id="UP000499080"/>
    </source>
</evidence>
<proteinExistence type="predicted"/>
<reference evidence="1 2" key="1">
    <citation type="journal article" date="2019" name="Sci. Rep.">
        <title>Orb-weaving spider Araneus ventricosus genome elucidates the spidroin gene catalogue.</title>
        <authorList>
            <person name="Kono N."/>
            <person name="Nakamura H."/>
            <person name="Ohtoshi R."/>
            <person name="Moran D.A.P."/>
            <person name="Shinohara A."/>
            <person name="Yoshida Y."/>
            <person name="Fujiwara M."/>
            <person name="Mori M."/>
            <person name="Tomita M."/>
            <person name="Arakawa K."/>
        </authorList>
    </citation>
    <scope>NUCLEOTIDE SEQUENCE [LARGE SCALE GENOMIC DNA]</scope>
</reference>